<keyword evidence="3" id="KW-1185">Reference proteome</keyword>
<evidence type="ECO:0000313" key="3">
    <source>
        <dbReference type="Proteomes" id="UP001156903"/>
    </source>
</evidence>
<feature type="region of interest" description="Disordered" evidence="1">
    <location>
        <begin position="87"/>
        <end position="115"/>
    </location>
</feature>
<evidence type="ECO:0008006" key="4">
    <source>
        <dbReference type="Google" id="ProtNLM"/>
    </source>
</evidence>
<dbReference type="EMBL" id="BSPB01000052">
    <property type="protein sequence ID" value="GLS16314.1"/>
    <property type="molecule type" value="Genomic_DNA"/>
</dbReference>
<evidence type="ECO:0000256" key="1">
    <source>
        <dbReference type="SAM" id="MobiDB-lite"/>
    </source>
</evidence>
<dbReference type="Proteomes" id="UP001156903">
    <property type="component" value="Unassembled WGS sequence"/>
</dbReference>
<name>A0ABQ6C848_9BURK</name>
<comment type="caution">
    <text evidence="2">The sequence shown here is derived from an EMBL/GenBank/DDBJ whole genome shotgun (WGS) entry which is preliminary data.</text>
</comment>
<organism evidence="2 3">
    <name type="scientific">Hydrogenophaga electricum</name>
    <dbReference type="NCBI Taxonomy" id="1230953"/>
    <lineage>
        <taxon>Bacteria</taxon>
        <taxon>Pseudomonadati</taxon>
        <taxon>Pseudomonadota</taxon>
        <taxon>Betaproteobacteria</taxon>
        <taxon>Burkholderiales</taxon>
        <taxon>Comamonadaceae</taxon>
        <taxon>Hydrogenophaga</taxon>
    </lineage>
</organism>
<protein>
    <recommendedName>
        <fullName evidence="4">PilZ domain-containing protein</fullName>
    </recommendedName>
</protein>
<proteinExistence type="predicted"/>
<sequence>MKVPALRIEVNGELVAVAGAPGLSMLSGQVVFCATGPNRVIDTSGIMFNVMGLTLDGPQPRQLTWANGLELKVGDRVTFEFVEVSNPSPPGKVLATPSSAELAQEAAKQKNGGAK</sequence>
<accession>A0ABQ6C848</accession>
<dbReference type="RefSeq" id="WP_284309064.1">
    <property type="nucleotide sequence ID" value="NZ_BSPB01000052.1"/>
</dbReference>
<evidence type="ECO:0000313" key="2">
    <source>
        <dbReference type="EMBL" id="GLS16314.1"/>
    </source>
</evidence>
<gene>
    <name evidence="2" type="ORF">GCM10007935_37540</name>
</gene>
<reference evidence="3" key="1">
    <citation type="journal article" date="2019" name="Int. J. Syst. Evol. Microbiol.">
        <title>The Global Catalogue of Microorganisms (GCM) 10K type strain sequencing project: providing services to taxonomists for standard genome sequencing and annotation.</title>
        <authorList>
            <consortium name="The Broad Institute Genomics Platform"/>
            <consortium name="The Broad Institute Genome Sequencing Center for Infectious Disease"/>
            <person name="Wu L."/>
            <person name="Ma J."/>
        </authorList>
    </citation>
    <scope>NUCLEOTIDE SEQUENCE [LARGE SCALE GENOMIC DNA]</scope>
    <source>
        <strain evidence="3">NBRC 109341</strain>
    </source>
</reference>